<dbReference type="AlphaFoldDB" id="A0A3G6J4D3"/>
<dbReference type="Proteomes" id="UP000269019">
    <property type="component" value="Chromosome"/>
</dbReference>
<gene>
    <name evidence="1" type="ORF">CCHOA_02590</name>
</gene>
<dbReference type="EMBL" id="CP033896">
    <property type="protein sequence ID" value="AZA12935.1"/>
    <property type="molecule type" value="Genomic_DNA"/>
</dbReference>
<proteinExistence type="predicted"/>
<evidence type="ECO:0000313" key="2">
    <source>
        <dbReference type="Proteomes" id="UP000269019"/>
    </source>
</evidence>
<keyword evidence="2" id="KW-1185">Reference proteome</keyword>
<evidence type="ECO:0008006" key="3">
    <source>
        <dbReference type="Google" id="ProtNLM"/>
    </source>
</evidence>
<dbReference type="KEGG" id="ccho:CCHOA_02590"/>
<dbReference type="InterPro" id="IPR021456">
    <property type="entry name" value="DUF3107"/>
</dbReference>
<dbReference type="OrthoDB" id="3268468at2"/>
<name>A0A3G6J4D3_9CORY</name>
<reference evidence="1 2" key="1">
    <citation type="submission" date="2018-11" db="EMBL/GenBank/DDBJ databases">
        <authorList>
            <person name="Kleinhagauer T."/>
            <person name="Glaeser S.P."/>
            <person name="Spergser J."/>
            <person name="Ruckert C."/>
            <person name="Kaempfer P."/>
            <person name="Busse H.-J."/>
        </authorList>
    </citation>
    <scope>NUCLEOTIDE SEQUENCE [LARGE SCALE GENOMIC DNA]</scope>
    <source>
        <strain evidence="1 2">200CH</strain>
    </source>
</reference>
<protein>
    <recommendedName>
        <fullName evidence="3">DUF3107 domain-containing protein</fullName>
    </recommendedName>
</protein>
<dbReference type="RefSeq" id="WP_123926380.1">
    <property type="nucleotide sequence ID" value="NZ_CP033896.1"/>
</dbReference>
<dbReference type="Pfam" id="PF11305">
    <property type="entry name" value="DUF3107"/>
    <property type="match status" value="1"/>
</dbReference>
<evidence type="ECO:0000313" key="1">
    <source>
        <dbReference type="EMBL" id="AZA12935.1"/>
    </source>
</evidence>
<organism evidence="1 2">
    <name type="scientific">Corynebacterium choanae</name>
    <dbReference type="NCBI Taxonomy" id="1862358"/>
    <lineage>
        <taxon>Bacteria</taxon>
        <taxon>Bacillati</taxon>
        <taxon>Actinomycetota</taxon>
        <taxon>Actinomycetes</taxon>
        <taxon>Mycobacteriales</taxon>
        <taxon>Corynebacteriaceae</taxon>
        <taxon>Corynebacterium</taxon>
    </lineage>
</organism>
<sequence>MIDIKIGFVDSARDITVTTSDDRETVLAKVREALERKEGLLELAQEKGQLLLVQAQSIAYVQIGESAHGRVGFAVN</sequence>
<accession>A0A3G6J4D3</accession>